<keyword evidence="1" id="KW-1015">Disulfide bond</keyword>
<evidence type="ECO:0000256" key="1">
    <source>
        <dbReference type="ARBA" id="ARBA00023157"/>
    </source>
</evidence>
<dbReference type="OrthoDB" id="8880842at2759"/>
<dbReference type="GO" id="GO:0007339">
    <property type="term" value="P:binding of sperm to zona pellucida"/>
    <property type="evidence" value="ECO:0007669"/>
    <property type="project" value="TreeGrafter"/>
</dbReference>
<keyword evidence="4" id="KW-1185">Reference proteome</keyword>
<dbReference type="GO" id="GO:0031012">
    <property type="term" value="C:extracellular matrix"/>
    <property type="evidence" value="ECO:0007669"/>
    <property type="project" value="TreeGrafter"/>
</dbReference>
<dbReference type="PANTHER" id="PTHR11576">
    <property type="entry name" value="ZONA PELLUCIDA SPERM-BINDING PROTEIN 3"/>
    <property type="match status" value="1"/>
</dbReference>
<evidence type="ECO:0000259" key="2">
    <source>
        <dbReference type="PROSITE" id="PS51034"/>
    </source>
</evidence>
<dbReference type="GO" id="GO:0032190">
    <property type="term" value="F:acrosin binding"/>
    <property type="evidence" value="ECO:0007669"/>
    <property type="project" value="TreeGrafter"/>
</dbReference>
<evidence type="ECO:0000313" key="3">
    <source>
        <dbReference type="EMBL" id="TNN80568.1"/>
    </source>
</evidence>
<gene>
    <name evidence="3" type="primary">ZP3_13</name>
    <name evidence="3" type="ORF">EYF80_009074</name>
</gene>
<dbReference type="GO" id="GO:0035803">
    <property type="term" value="P:egg coat formation"/>
    <property type="evidence" value="ECO:0007669"/>
    <property type="project" value="TreeGrafter"/>
</dbReference>
<dbReference type="GO" id="GO:2000344">
    <property type="term" value="P:positive regulation of acrosome reaction"/>
    <property type="evidence" value="ECO:0007669"/>
    <property type="project" value="TreeGrafter"/>
</dbReference>
<feature type="domain" description="ZP" evidence="2">
    <location>
        <begin position="1"/>
        <end position="203"/>
    </location>
</feature>
<sequence>MKGIQVTINVLKNLSSQGAPNTLCKQRIHLRSQSRKYSLSSSSLMPTWIPFMSKQAAEETLEFDLSIMTNDWLHRRGSNVFYLGEPMGIEASVRVGHHTGLRVFVSSCVATLSPDVSSEPRYVFVENGCLVDSELPGSRSRFLSRTQDDKLHLTIDAFKFHNEDRRNGGQLMVMTIYVALVKVTISRAALASLVLVGLRSQKNLNNFGVEREPIQCGKRRHEWVR</sequence>
<dbReference type="PANTHER" id="PTHR11576:SF2">
    <property type="entry name" value="ZONA PELLUCIDA SPERM-BINDING PROTEIN 3"/>
    <property type="match status" value="1"/>
</dbReference>
<dbReference type="InterPro" id="IPR001507">
    <property type="entry name" value="ZP_dom"/>
</dbReference>
<dbReference type="EMBL" id="SRLO01000053">
    <property type="protein sequence ID" value="TNN80568.1"/>
    <property type="molecule type" value="Genomic_DNA"/>
</dbReference>
<evidence type="ECO:0000313" key="4">
    <source>
        <dbReference type="Proteomes" id="UP000314294"/>
    </source>
</evidence>
<dbReference type="InterPro" id="IPR042235">
    <property type="entry name" value="ZP-C_dom"/>
</dbReference>
<organism evidence="3 4">
    <name type="scientific">Liparis tanakae</name>
    <name type="common">Tanaka's snailfish</name>
    <dbReference type="NCBI Taxonomy" id="230148"/>
    <lineage>
        <taxon>Eukaryota</taxon>
        <taxon>Metazoa</taxon>
        <taxon>Chordata</taxon>
        <taxon>Craniata</taxon>
        <taxon>Vertebrata</taxon>
        <taxon>Euteleostomi</taxon>
        <taxon>Actinopterygii</taxon>
        <taxon>Neopterygii</taxon>
        <taxon>Teleostei</taxon>
        <taxon>Neoteleostei</taxon>
        <taxon>Acanthomorphata</taxon>
        <taxon>Eupercaria</taxon>
        <taxon>Perciformes</taxon>
        <taxon>Cottioidei</taxon>
        <taxon>Cottales</taxon>
        <taxon>Liparidae</taxon>
        <taxon>Liparis</taxon>
    </lineage>
</organism>
<proteinExistence type="predicted"/>
<dbReference type="InterPro" id="IPR055355">
    <property type="entry name" value="ZP-C"/>
</dbReference>
<protein>
    <submittedName>
        <fullName evidence="3">Zona pellucida sperm-binding protein 3</fullName>
    </submittedName>
</protein>
<accession>A0A4Z2ISI3</accession>
<dbReference type="Gene3D" id="2.60.40.4100">
    <property type="entry name" value="Zona pellucida, ZP-C domain"/>
    <property type="match status" value="1"/>
</dbReference>
<dbReference type="Pfam" id="PF00100">
    <property type="entry name" value="Zona_pellucida"/>
    <property type="match status" value="1"/>
</dbReference>
<reference evidence="3 4" key="1">
    <citation type="submission" date="2019-03" db="EMBL/GenBank/DDBJ databases">
        <title>First draft genome of Liparis tanakae, snailfish: a comprehensive survey of snailfish specific genes.</title>
        <authorList>
            <person name="Kim W."/>
            <person name="Song I."/>
            <person name="Jeong J.-H."/>
            <person name="Kim D."/>
            <person name="Kim S."/>
            <person name="Ryu S."/>
            <person name="Song J.Y."/>
            <person name="Lee S.K."/>
        </authorList>
    </citation>
    <scope>NUCLEOTIDE SEQUENCE [LARGE SCALE GENOMIC DNA]</scope>
    <source>
        <tissue evidence="3">Muscle</tissue>
    </source>
</reference>
<comment type="caution">
    <text evidence="3">The sequence shown here is derived from an EMBL/GenBank/DDBJ whole genome shotgun (WGS) entry which is preliminary data.</text>
</comment>
<dbReference type="Proteomes" id="UP000314294">
    <property type="component" value="Unassembled WGS sequence"/>
</dbReference>
<dbReference type="AlphaFoldDB" id="A0A4Z2ISI3"/>
<dbReference type="FunFam" id="2.60.40.4100:FF:000002">
    <property type="entry name" value="Zona pellucida sperm-binding protein 3"/>
    <property type="match status" value="1"/>
</dbReference>
<name>A0A4Z2ISI3_9TELE</name>
<dbReference type="PROSITE" id="PS51034">
    <property type="entry name" value="ZP_2"/>
    <property type="match status" value="1"/>
</dbReference>